<organism evidence="8 9">
    <name type="scientific">Aspergillus avenaceus</name>
    <dbReference type="NCBI Taxonomy" id="36643"/>
    <lineage>
        <taxon>Eukaryota</taxon>
        <taxon>Fungi</taxon>
        <taxon>Dikarya</taxon>
        <taxon>Ascomycota</taxon>
        <taxon>Pezizomycotina</taxon>
        <taxon>Eurotiomycetes</taxon>
        <taxon>Eurotiomycetidae</taxon>
        <taxon>Eurotiales</taxon>
        <taxon>Aspergillaceae</taxon>
        <taxon>Aspergillus</taxon>
        <taxon>Aspergillus subgen. Circumdati</taxon>
    </lineage>
</organism>
<keyword evidence="3" id="KW-0285">Flavoprotein</keyword>
<feature type="binding site" evidence="6">
    <location>
        <position position="258"/>
    </location>
    <ligand>
        <name>FAD</name>
        <dbReference type="ChEBI" id="CHEBI:57692"/>
    </ligand>
</feature>
<dbReference type="InterPro" id="IPR023209">
    <property type="entry name" value="DAO"/>
</dbReference>
<feature type="binding site" evidence="6">
    <location>
        <position position="396"/>
    </location>
    <ligand>
        <name>D-dopa</name>
        <dbReference type="ChEBI" id="CHEBI:149689"/>
    </ligand>
</feature>
<evidence type="ECO:0000256" key="1">
    <source>
        <dbReference type="ARBA" id="ARBA00001974"/>
    </source>
</evidence>
<dbReference type="InterPro" id="IPR006076">
    <property type="entry name" value="FAD-dep_OxRdtase"/>
</dbReference>
<dbReference type="PROSITE" id="PS00677">
    <property type="entry name" value="DAO"/>
    <property type="match status" value="1"/>
</dbReference>
<dbReference type="InterPro" id="IPR006181">
    <property type="entry name" value="D-amino_acid_oxidase_CS"/>
</dbReference>
<evidence type="ECO:0000259" key="7">
    <source>
        <dbReference type="Pfam" id="PF01266"/>
    </source>
</evidence>
<dbReference type="PANTHER" id="PTHR11530:SF25">
    <property type="entry name" value="FAD DEPENDENT OXIDOREDUCTASE DOMAIN-CONTAINING PROTEIN"/>
    <property type="match status" value="1"/>
</dbReference>
<feature type="binding site" evidence="6">
    <location>
        <position position="370"/>
    </location>
    <ligand>
        <name>D-dopa</name>
        <dbReference type="ChEBI" id="CHEBI:149689"/>
    </ligand>
</feature>
<keyword evidence="9" id="KW-1185">Reference proteome</keyword>
<dbReference type="PIRSF" id="PIRSF000189">
    <property type="entry name" value="D-aa_oxidase"/>
    <property type="match status" value="1"/>
</dbReference>
<keyword evidence="5" id="KW-0560">Oxidoreductase</keyword>
<dbReference type="EMBL" id="ML742077">
    <property type="protein sequence ID" value="KAE8151157.1"/>
    <property type="molecule type" value="Genomic_DNA"/>
</dbReference>
<name>A0A5N6TXV7_ASPAV</name>
<evidence type="ECO:0000313" key="9">
    <source>
        <dbReference type="Proteomes" id="UP000325780"/>
    </source>
</evidence>
<sequence>MMTAVFDVPGLGPVAPSSSSPASFDVPSRVRVLLLGGGVSSLMTAWMLLDKGYMVTIVSRDWASQTRPITSQVAGALWEYPPGGCGIAELGSSASGYSGLDQYREWALQSFEFYEAMAALDEAKGDKEGRFGVKMKKLVQFFGAPLELGADDDRHREKYCAIRRMDEDVDSPFYGRLGMRDVSGEELTRVDPTGVFGVTCAYEHVAPVIDTDAVMRFLMELVQRKGAVLKTREIEGDIRLQEQMLLSEYRADVIVNATGIGARQLANDSQMFPVRGAVRRIKRPPGYPADKAFLLPAQTASDGSVGKTVFIVPRNDETVVVGSIVQRDNWKLNLSLDSSEVRDMWERATEFLPILKEAEPADRPLVQGLRPFSHLNVRVAVDGPGSRIVHNYGHGGSGWTLAVGCARTCVRLVDEILHRDRLATVDMCRL</sequence>
<dbReference type="Pfam" id="PF01266">
    <property type="entry name" value="DAO"/>
    <property type="match status" value="1"/>
</dbReference>
<keyword evidence="4 6" id="KW-0274">FAD</keyword>
<dbReference type="PANTHER" id="PTHR11530">
    <property type="entry name" value="D-AMINO ACID OXIDASE"/>
    <property type="match status" value="1"/>
</dbReference>
<dbReference type="Gene3D" id="3.40.50.720">
    <property type="entry name" value="NAD(P)-binding Rossmann-like Domain"/>
    <property type="match status" value="1"/>
</dbReference>
<evidence type="ECO:0000256" key="5">
    <source>
        <dbReference type="ARBA" id="ARBA00023002"/>
    </source>
</evidence>
<gene>
    <name evidence="8" type="ORF">BDV25DRAFT_153137</name>
</gene>
<dbReference type="OrthoDB" id="2015447at2759"/>
<protein>
    <submittedName>
        <fullName evidence="8">FAD dependent oxidoreductase</fullName>
    </submittedName>
</protein>
<feature type="binding site" evidence="6">
    <location>
        <begin position="70"/>
        <end position="71"/>
    </location>
    <ligand>
        <name>FAD</name>
        <dbReference type="ChEBI" id="CHEBI:57692"/>
    </ligand>
</feature>
<dbReference type="AlphaFoldDB" id="A0A5N6TXV7"/>
<dbReference type="GO" id="GO:0005737">
    <property type="term" value="C:cytoplasm"/>
    <property type="evidence" value="ECO:0007669"/>
    <property type="project" value="TreeGrafter"/>
</dbReference>
<comment type="similarity">
    <text evidence="2">Belongs to the DAMOX/DASOX family.</text>
</comment>
<reference evidence="8 9" key="1">
    <citation type="submission" date="2019-04" db="EMBL/GenBank/DDBJ databases">
        <title>Friends and foes A comparative genomics study of 23 Aspergillus species from section Flavi.</title>
        <authorList>
            <consortium name="DOE Joint Genome Institute"/>
            <person name="Kjaerbolling I."/>
            <person name="Vesth T."/>
            <person name="Frisvad J.C."/>
            <person name="Nybo J.L."/>
            <person name="Theobald S."/>
            <person name="Kildgaard S."/>
            <person name="Isbrandt T."/>
            <person name="Kuo A."/>
            <person name="Sato A."/>
            <person name="Lyhne E.K."/>
            <person name="Kogle M.E."/>
            <person name="Wiebenga A."/>
            <person name="Kun R.S."/>
            <person name="Lubbers R.J."/>
            <person name="Makela M.R."/>
            <person name="Barry K."/>
            <person name="Chovatia M."/>
            <person name="Clum A."/>
            <person name="Daum C."/>
            <person name="Haridas S."/>
            <person name="He G."/>
            <person name="LaButti K."/>
            <person name="Lipzen A."/>
            <person name="Mondo S."/>
            <person name="Riley R."/>
            <person name="Salamov A."/>
            <person name="Simmons B.A."/>
            <person name="Magnuson J.K."/>
            <person name="Henrissat B."/>
            <person name="Mortensen U.H."/>
            <person name="Larsen T.O."/>
            <person name="Devries R.P."/>
            <person name="Grigoriev I.V."/>
            <person name="Machida M."/>
            <person name="Baker S.E."/>
            <person name="Andersen M.R."/>
        </authorList>
    </citation>
    <scope>NUCLEOTIDE SEQUENCE [LARGE SCALE GENOMIC DNA]</scope>
    <source>
        <strain evidence="8 9">IBT 18842</strain>
    </source>
</reference>
<accession>A0A5N6TXV7</accession>
<dbReference type="GO" id="GO:0003884">
    <property type="term" value="F:D-amino-acid oxidase activity"/>
    <property type="evidence" value="ECO:0007669"/>
    <property type="project" value="InterPro"/>
</dbReference>
<dbReference type="GO" id="GO:0019478">
    <property type="term" value="P:D-amino acid catabolic process"/>
    <property type="evidence" value="ECO:0007669"/>
    <property type="project" value="TreeGrafter"/>
</dbReference>
<dbReference type="SUPFAM" id="SSF54373">
    <property type="entry name" value="FAD-linked reductases, C-terminal domain"/>
    <property type="match status" value="1"/>
</dbReference>
<feature type="domain" description="FAD dependent oxidoreductase" evidence="7">
    <location>
        <begin position="32"/>
        <end position="409"/>
    </location>
</feature>
<proteinExistence type="inferred from homology"/>
<evidence type="ECO:0000256" key="3">
    <source>
        <dbReference type="ARBA" id="ARBA00022630"/>
    </source>
</evidence>
<evidence type="ECO:0000256" key="6">
    <source>
        <dbReference type="PIRSR" id="PIRSR000189-1"/>
    </source>
</evidence>
<evidence type="ECO:0000313" key="8">
    <source>
        <dbReference type="EMBL" id="KAE8151157.1"/>
    </source>
</evidence>
<dbReference type="SUPFAM" id="SSF51971">
    <property type="entry name" value="Nucleotide-binding domain"/>
    <property type="match status" value="1"/>
</dbReference>
<comment type="cofactor">
    <cofactor evidence="1 6">
        <name>FAD</name>
        <dbReference type="ChEBI" id="CHEBI:57692"/>
    </cofactor>
</comment>
<dbReference type="Proteomes" id="UP000325780">
    <property type="component" value="Unassembled WGS sequence"/>
</dbReference>
<dbReference type="GO" id="GO:0071949">
    <property type="term" value="F:FAD binding"/>
    <property type="evidence" value="ECO:0007669"/>
    <property type="project" value="InterPro"/>
</dbReference>
<dbReference type="Gene3D" id="3.30.9.10">
    <property type="entry name" value="D-Amino Acid Oxidase, subunit A, domain 2"/>
    <property type="match status" value="1"/>
</dbReference>
<evidence type="ECO:0000256" key="4">
    <source>
        <dbReference type="ARBA" id="ARBA00022827"/>
    </source>
</evidence>
<evidence type="ECO:0000256" key="2">
    <source>
        <dbReference type="ARBA" id="ARBA00006730"/>
    </source>
</evidence>
<feature type="binding site" evidence="6">
    <location>
        <begin position="395"/>
        <end position="400"/>
    </location>
    <ligand>
        <name>FAD</name>
        <dbReference type="ChEBI" id="CHEBI:57692"/>
    </ligand>
</feature>